<gene>
    <name evidence="2" type="ORF">Pa4123_86980</name>
</gene>
<evidence type="ECO:0000259" key="1">
    <source>
        <dbReference type="PROSITE" id="PS50075"/>
    </source>
</evidence>
<dbReference type="EMBL" id="BSDI01000084">
    <property type="protein sequence ID" value="GLI03420.1"/>
    <property type="molecule type" value="Genomic_DNA"/>
</dbReference>
<dbReference type="PROSITE" id="PS50075">
    <property type="entry name" value="CARRIER"/>
    <property type="match status" value="1"/>
</dbReference>
<dbReference type="InterPro" id="IPR036736">
    <property type="entry name" value="ACP-like_sf"/>
</dbReference>
<evidence type="ECO:0000313" key="3">
    <source>
        <dbReference type="Proteomes" id="UP001144280"/>
    </source>
</evidence>
<protein>
    <recommendedName>
        <fullName evidence="1">Carrier domain-containing protein</fullName>
    </recommendedName>
</protein>
<dbReference type="InterPro" id="IPR009081">
    <property type="entry name" value="PP-bd_ACP"/>
</dbReference>
<comment type="caution">
    <text evidence="2">The sequence shown here is derived from an EMBL/GenBank/DDBJ whole genome shotgun (WGS) entry which is preliminary data.</text>
</comment>
<name>A0ABQ5R9R8_9ACTN</name>
<dbReference type="Pfam" id="PF00550">
    <property type="entry name" value="PP-binding"/>
    <property type="match status" value="1"/>
</dbReference>
<dbReference type="Proteomes" id="UP001144280">
    <property type="component" value="Unassembled WGS sequence"/>
</dbReference>
<keyword evidence="3" id="KW-1185">Reference proteome</keyword>
<organism evidence="2 3">
    <name type="scientific">Phytohabitans aurantiacus</name>
    <dbReference type="NCBI Taxonomy" id="3016789"/>
    <lineage>
        <taxon>Bacteria</taxon>
        <taxon>Bacillati</taxon>
        <taxon>Actinomycetota</taxon>
        <taxon>Actinomycetes</taxon>
        <taxon>Micromonosporales</taxon>
        <taxon>Micromonosporaceae</taxon>
    </lineage>
</organism>
<feature type="domain" description="Carrier" evidence="1">
    <location>
        <begin position="7"/>
        <end position="87"/>
    </location>
</feature>
<proteinExistence type="predicted"/>
<evidence type="ECO:0000313" key="2">
    <source>
        <dbReference type="EMBL" id="GLI03420.1"/>
    </source>
</evidence>
<dbReference type="SUPFAM" id="SSF47336">
    <property type="entry name" value="ACP-like"/>
    <property type="match status" value="1"/>
</dbReference>
<sequence>MEPTPTIHKGTVVDSIRVLLPRVLRRDVPAAGEDTKLMEDLGLSSSTTLELMLELEERLDIQIDVEDIDQDDFATVGTLAEFVAGHLLPAE</sequence>
<dbReference type="RefSeq" id="WP_281905610.1">
    <property type="nucleotide sequence ID" value="NZ_BSDI01000084.1"/>
</dbReference>
<dbReference type="Gene3D" id="1.10.1200.10">
    <property type="entry name" value="ACP-like"/>
    <property type="match status" value="1"/>
</dbReference>
<accession>A0ABQ5R9R8</accession>
<reference evidence="2" key="1">
    <citation type="submission" date="2022-12" db="EMBL/GenBank/DDBJ databases">
        <title>New Phytohabitans aurantiacus sp. RD004123 nov., an actinomycete isolated from soil.</title>
        <authorList>
            <person name="Triningsih D.W."/>
            <person name="Harunari E."/>
            <person name="Igarashi Y."/>
        </authorList>
    </citation>
    <scope>NUCLEOTIDE SEQUENCE</scope>
    <source>
        <strain evidence="2">RD004123</strain>
    </source>
</reference>